<gene>
    <name evidence="10" type="ORF">FCC1311_056342</name>
</gene>
<keyword evidence="11" id="KW-1185">Reference proteome</keyword>
<dbReference type="Proteomes" id="UP000241890">
    <property type="component" value="Unassembled WGS sequence"/>
</dbReference>
<dbReference type="Pfam" id="PF03820">
    <property type="entry name" value="SFXNs"/>
    <property type="match status" value="1"/>
</dbReference>
<evidence type="ECO:0000256" key="3">
    <source>
        <dbReference type="ARBA" id="ARBA00022448"/>
    </source>
</evidence>
<comment type="caution">
    <text evidence="10">The sequence shown here is derived from an EMBL/GenBank/DDBJ whole genome shotgun (WGS) entry which is preliminary data.</text>
</comment>
<dbReference type="PANTHER" id="PTHR11153">
    <property type="entry name" value="SIDEROFLEXIN"/>
    <property type="match status" value="1"/>
</dbReference>
<feature type="transmembrane region" description="Helical" evidence="9">
    <location>
        <begin position="147"/>
        <end position="168"/>
    </location>
</feature>
<evidence type="ECO:0000256" key="1">
    <source>
        <dbReference type="ARBA" id="ARBA00004225"/>
    </source>
</evidence>
<dbReference type="OrthoDB" id="6608471at2759"/>
<organism evidence="10 11">
    <name type="scientific">Hondaea fermentalgiana</name>
    <dbReference type="NCBI Taxonomy" id="2315210"/>
    <lineage>
        <taxon>Eukaryota</taxon>
        <taxon>Sar</taxon>
        <taxon>Stramenopiles</taxon>
        <taxon>Bigyra</taxon>
        <taxon>Labyrinthulomycetes</taxon>
        <taxon>Thraustochytrida</taxon>
        <taxon>Thraustochytriidae</taxon>
        <taxon>Hondaea</taxon>
    </lineage>
</organism>
<evidence type="ECO:0000256" key="2">
    <source>
        <dbReference type="ARBA" id="ARBA00005974"/>
    </source>
</evidence>
<evidence type="ECO:0000313" key="11">
    <source>
        <dbReference type="Proteomes" id="UP000241890"/>
    </source>
</evidence>
<evidence type="ECO:0000313" key="10">
    <source>
        <dbReference type="EMBL" id="GBG29413.1"/>
    </source>
</evidence>
<name>A0A2R5GLB1_9STRA</name>
<dbReference type="GO" id="GO:0015075">
    <property type="term" value="F:monoatomic ion transmembrane transporter activity"/>
    <property type="evidence" value="ECO:0007669"/>
    <property type="project" value="InterPro"/>
</dbReference>
<keyword evidence="7" id="KW-0496">Mitochondrion</keyword>
<protein>
    <submittedName>
        <fullName evidence="10">Sideroflexin</fullName>
    </submittedName>
</protein>
<reference evidence="10 11" key="1">
    <citation type="submission" date="2017-12" db="EMBL/GenBank/DDBJ databases">
        <title>Sequencing, de novo assembly and annotation of complete genome of a new Thraustochytrid species, strain FCC1311.</title>
        <authorList>
            <person name="Sedici K."/>
            <person name="Godart F."/>
            <person name="Aiese Cigliano R."/>
            <person name="Sanseverino W."/>
            <person name="Barakat M."/>
            <person name="Ortet P."/>
            <person name="Marechal E."/>
            <person name="Cagnac O."/>
            <person name="Amato A."/>
        </authorList>
    </citation>
    <scope>NUCLEOTIDE SEQUENCE [LARGE SCALE GENOMIC DNA]</scope>
</reference>
<dbReference type="GO" id="GO:0005743">
    <property type="term" value="C:mitochondrial inner membrane"/>
    <property type="evidence" value="ECO:0007669"/>
    <property type="project" value="TreeGrafter"/>
</dbReference>
<evidence type="ECO:0000256" key="8">
    <source>
        <dbReference type="ARBA" id="ARBA00023136"/>
    </source>
</evidence>
<keyword evidence="5" id="KW-0029">Amino-acid transport</keyword>
<dbReference type="InterPro" id="IPR004686">
    <property type="entry name" value="Mtc"/>
</dbReference>
<keyword evidence="8 9" id="KW-0472">Membrane</keyword>
<evidence type="ECO:0000256" key="6">
    <source>
        <dbReference type="ARBA" id="ARBA00022989"/>
    </source>
</evidence>
<evidence type="ECO:0000256" key="5">
    <source>
        <dbReference type="ARBA" id="ARBA00022970"/>
    </source>
</evidence>
<evidence type="ECO:0000256" key="9">
    <source>
        <dbReference type="SAM" id="Phobius"/>
    </source>
</evidence>
<accession>A0A2R5GLB1</accession>
<evidence type="ECO:0000256" key="7">
    <source>
        <dbReference type="ARBA" id="ARBA00023128"/>
    </source>
</evidence>
<dbReference type="GO" id="GO:1990542">
    <property type="term" value="P:mitochondrial transmembrane transport"/>
    <property type="evidence" value="ECO:0007669"/>
    <property type="project" value="TreeGrafter"/>
</dbReference>
<feature type="transmembrane region" description="Helical" evidence="9">
    <location>
        <begin position="180"/>
        <end position="201"/>
    </location>
</feature>
<proteinExistence type="inferred from homology"/>
<comment type="subcellular location">
    <subcellularLocation>
        <location evidence="1">Mitochondrion membrane</location>
        <topology evidence="1">Multi-pass membrane protein</topology>
    </subcellularLocation>
</comment>
<sequence>MAESSAYPTFNPKGSRFDESTYFGRIRSFLDVVDPRLLAVSDNELNQAKGLLQDFDAGKVDRSKVSDKDLWEAKKIRDGLTNPGTGETIFAPFRFSAFVPANISLVYGMLNAHSVGSVLFWQWANQSYNSATNYANRSGSDMSTEEIATSYSIAIATSCGLAMAFRWLGNNGPQAFKRMARIPFVIPYIAVAGAGAANVYATRRSEIENGVMVKDANDNDLGVSQEAGRQGVMKTIISRSLGLPIPVLVIPALIMHFVPKTLPKRVLVAAELLVISSSLCVGLPATLAIFPQKMALDAQSLEPAFHNLRDENGERITTVYSNKGL</sequence>
<dbReference type="EMBL" id="BEYU01000057">
    <property type="protein sequence ID" value="GBG29413.1"/>
    <property type="molecule type" value="Genomic_DNA"/>
</dbReference>
<comment type="similarity">
    <text evidence="2">Belongs to the sideroflexin family.</text>
</comment>
<keyword evidence="4 9" id="KW-0812">Transmembrane</keyword>
<dbReference type="GO" id="GO:0006865">
    <property type="term" value="P:amino acid transport"/>
    <property type="evidence" value="ECO:0007669"/>
    <property type="project" value="UniProtKB-KW"/>
</dbReference>
<keyword evidence="6 9" id="KW-1133">Transmembrane helix</keyword>
<dbReference type="PANTHER" id="PTHR11153:SF6">
    <property type="entry name" value="SIDEROFLEXIN-5"/>
    <property type="match status" value="1"/>
</dbReference>
<evidence type="ECO:0000256" key="4">
    <source>
        <dbReference type="ARBA" id="ARBA00022692"/>
    </source>
</evidence>
<feature type="transmembrane region" description="Helical" evidence="9">
    <location>
        <begin position="236"/>
        <end position="254"/>
    </location>
</feature>
<dbReference type="InParanoid" id="A0A2R5GLB1"/>
<dbReference type="AlphaFoldDB" id="A0A2R5GLB1"/>
<keyword evidence="3" id="KW-0813">Transport</keyword>
<feature type="transmembrane region" description="Helical" evidence="9">
    <location>
        <begin position="266"/>
        <end position="290"/>
    </location>
</feature>